<protein>
    <submittedName>
        <fullName evidence="2">Putative endonuclease</fullName>
    </submittedName>
</protein>
<dbReference type="AlphaFoldDB" id="A0A2N9AHY0"/>
<dbReference type="InterPro" id="IPR003615">
    <property type="entry name" value="HNH_nuc"/>
</dbReference>
<dbReference type="InterPro" id="IPR052892">
    <property type="entry name" value="NA-targeting_endonuclease"/>
</dbReference>
<organism evidence="2 3">
    <name type="scientific">Methylorubrum extorquens</name>
    <name type="common">Methylobacterium dichloromethanicum</name>
    <name type="synonym">Methylobacterium extorquens</name>
    <dbReference type="NCBI Taxonomy" id="408"/>
    <lineage>
        <taxon>Bacteria</taxon>
        <taxon>Pseudomonadati</taxon>
        <taxon>Pseudomonadota</taxon>
        <taxon>Alphaproteobacteria</taxon>
        <taxon>Hyphomicrobiales</taxon>
        <taxon>Methylobacteriaceae</taxon>
        <taxon>Methylorubrum</taxon>
    </lineage>
</organism>
<dbReference type="Pfam" id="PF14279">
    <property type="entry name" value="HNH_5"/>
    <property type="match status" value="1"/>
</dbReference>
<reference evidence="3" key="1">
    <citation type="submission" date="2017-10" db="EMBL/GenBank/DDBJ databases">
        <authorList>
            <person name="Regsiter A."/>
            <person name="William W."/>
        </authorList>
    </citation>
    <scope>NUCLEOTIDE SEQUENCE [LARGE SCALE GENOMIC DNA]</scope>
</reference>
<dbReference type="CDD" id="cd00085">
    <property type="entry name" value="HNHc"/>
    <property type="match status" value="1"/>
</dbReference>
<accession>A0A2N9AHY0</accession>
<feature type="domain" description="HNH nuclease" evidence="1">
    <location>
        <begin position="80"/>
        <end position="131"/>
    </location>
</feature>
<dbReference type="EMBL" id="LT962688">
    <property type="protein sequence ID" value="SOR26956.1"/>
    <property type="molecule type" value="Genomic_DNA"/>
</dbReference>
<dbReference type="InterPro" id="IPR029471">
    <property type="entry name" value="HNH_5"/>
</dbReference>
<proteinExistence type="predicted"/>
<dbReference type="Proteomes" id="UP000233769">
    <property type="component" value="Chromosome tk0001"/>
</dbReference>
<keyword evidence="2" id="KW-0255">Endonuclease</keyword>
<sequence length="185" mass="21406">MASMIDLQTLVLNADYRPLSYNPLSLWSWKDAFTALFLDRVTLVANYDVEAHSPSRSLKVPSVVALKSYVALARSPAFTRYNIYLRDTFSCQYCGLRLPSGGLTFDHVVPRSRGGLSTWENVVAACSPCNLRKANRTPHEAEMPLLNEPHRPTRHELHRRQPEFDHRQYHHTWLDYLYWDSELDS</sequence>
<dbReference type="PANTHER" id="PTHR33877:SF2">
    <property type="entry name" value="OS07G0170200 PROTEIN"/>
    <property type="match status" value="1"/>
</dbReference>
<gene>
    <name evidence="2" type="ORF">TK0001_0354</name>
</gene>
<evidence type="ECO:0000259" key="1">
    <source>
        <dbReference type="SMART" id="SM00507"/>
    </source>
</evidence>
<evidence type="ECO:0000313" key="2">
    <source>
        <dbReference type="EMBL" id="SOR26956.1"/>
    </source>
</evidence>
<evidence type="ECO:0000313" key="3">
    <source>
        <dbReference type="Proteomes" id="UP000233769"/>
    </source>
</evidence>
<name>A0A2N9AHY0_METEX</name>
<keyword evidence="2" id="KW-0540">Nuclease</keyword>
<dbReference type="GO" id="GO:0004519">
    <property type="term" value="F:endonuclease activity"/>
    <property type="evidence" value="ECO:0007669"/>
    <property type="project" value="UniProtKB-KW"/>
</dbReference>
<keyword evidence="2" id="KW-0378">Hydrolase</keyword>
<dbReference type="PANTHER" id="PTHR33877">
    <property type="entry name" value="SLL1193 PROTEIN"/>
    <property type="match status" value="1"/>
</dbReference>
<dbReference type="Gene3D" id="1.10.30.50">
    <property type="match status" value="1"/>
</dbReference>
<dbReference type="SMART" id="SM00507">
    <property type="entry name" value="HNHc"/>
    <property type="match status" value="1"/>
</dbReference>